<sequence length="596" mass="63677">MENAHLTKAHEHVRNAAAATQGNSMTAACEAHSQAAVSFQEASRDAHDAEAVRILALLEDHHRKLAQLIKEPPSKKGTKASQDSQCTKIEKDGKLKSSPARPTSPSSSTLSPTRAPSRRRLPHSSIASNLAEKRGIPGARKGTAPSSSVSVATAVAARSERQATPVRDLLEQQSKKAQEASKALEASPQRQKETPLPGPAPPPPADGFKRFYSAFGGVINAISAPLAFTSLPLSPSTPTPALEPSTKPTSPSKKQPSKPLLLESPRTVKSSEPDLSALISKPALNALRSAQPGPLGPFAKNESFYLVPTSGGTVSYASMLRDPQAHAHHLAQDPHLASIAEGDDTDAASTELSLRGSSHEEFVDARESIGPGPPSPHRPRSSRNTGANTQALLTTAANIRAGRGHGIKTMEELQLENETLRAVLDKQAKRLTMWETTSQSSYNALAQSLRARGGLRNQSSDPMGLLGMTGNAADPPAVPSIPAKYQQKSDDKETKRIADLEAQFAEQAAKLEALEKENRDLVAQNEKQGQVIGRYREQWEKLKAGARKKEKEKLQKRAAEEGVGDGKEEEQASKEDEEAENEAEVEDEAGAGFGKA</sequence>
<feature type="compositionally biased region" description="Low complexity" evidence="2">
    <location>
        <begin position="235"/>
        <end position="265"/>
    </location>
</feature>
<dbReference type="EMBL" id="MU006562">
    <property type="protein sequence ID" value="KAF2751362.1"/>
    <property type="molecule type" value="Genomic_DNA"/>
</dbReference>
<name>A0A6A6VL73_9PLEO</name>
<feature type="compositionally biased region" description="Basic and acidic residues" evidence="2">
    <location>
        <begin position="357"/>
        <end position="367"/>
    </location>
</feature>
<feature type="compositionally biased region" description="Low complexity" evidence="2">
    <location>
        <begin position="144"/>
        <end position="157"/>
    </location>
</feature>
<evidence type="ECO:0000256" key="2">
    <source>
        <dbReference type="SAM" id="MobiDB-lite"/>
    </source>
</evidence>
<feature type="compositionally biased region" description="Basic and acidic residues" evidence="2">
    <location>
        <begin position="544"/>
        <end position="574"/>
    </location>
</feature>
<dbReference type="Gene3D" id="1.20.58.80">
    <property type="entry name" value="Phosphotransferase system, lactose/cellobiose-type IIA subunit"/>
    <property type="match status" value="1"/>
</dbReference>
<evidence type="ECO:0000256" key="1">
    <source>
        <dbReference type="SAM" id="Coils"/>
    </source>
</evidence>
<dbReference type="OrthoDB" id="3197614at2759"/>
<gene>
    <name evidence="3" type="ORF">M011DRAFT_455380</name>
</gene>
<organism evidence="3 4">
    <name type="scientific">Sporormia fimetaria CBS 119925</name>
    <dbReference type="NCBI Taxonomy" id="1340428"/>
    <lineage>
        <taxon>Eukaryota</taxon>
        <taxon>Fungi</taxon>
        <taxon>Dikarya</taxon>
        <taxon>Ascomycota</taxon>
        <taxon>Pezizomycotina</taxon>
        <taxon>Dothideomycetes</taxon>
        <taxon>Pleosporomycetidae</taxon>
        <taxon>Pleosporales</taxon>
        <taxon>Sporormiaceae</taxon>
        <taxon>Sporormia</taxon>
    </lineage>
</organism>
<feature type="compositionally biased region" description="Polar residues" evidence="2">
    <location>
        <begin position="347"/>
        <end position="356"/>
    </location>
</feature>
<feature type="coiled-coil region" evidence="1">
    <location>
        <begin position="497"/>
        <end position="531"/>
    </location>
</feature>
<dbReference type="Proteomes" id="UP000799440">
    <property type="component" value="Unassembled WGS sequence"/>
</dbReference>
<dbReference type="AlphaFoldDB" id="A0A6A6VL73"/>
<feature type="region of interest" description="Disordered" evidence="2">
    <location>
        <begin position="235"/>
        <end position="273"/>
    </location>
</feature>
<dbReference type="SUPFAM" id="SSF140361">
    <property type="entry name" value="MIT domain-like"/>
    <property type="match status" value="1"/>
</dbReference>
<dbReference type="PANTHER" id="PTHR40130">
    <property type="entry name" value="EXPRESSED PROTEIN"/>
    <property type="match status" value="1"/>
</dbReference>
<feature type="compositionally biased region" description="Low complexity" evidence="2">
    <location>
        <begin position="97"/>
        <end position="115"/>
    </location>
</feature>
<feature type="region of interest" description="Disordered" evidence="2">
    <location>
        <begin position="344"/>
        <end position="385"/>
    </location>
</feature>
<keyword evidence="4" id="KW-1185">Reference proteome</keyword>
<feature type="compositionally biased region" description="Acidic residues" evidence="2">
    <location>
        <begin position="575"/>
        <end position="589"/>
    </location>
</feature>
<reference evidence="3" key="1">
    <citation type="journal article" date="2020" name="Stud. Mycol.">
        <title>101 Dothideomycetes genomes: a test case for predicting lifestyles and emergence of pathogens.</title>
        <authorList>
            <person name="Haridas S."/>
            <person name="Albert R."/>
            <person name="Binder M."/>
            <person name="Bloem J."/>
            <person name="Labutti K."/>
            <person name="Salamov A."/>
            <person name="Andreopoulos B."/>
            <person name="Baker S."/>
            <person name="Barry K."/>
            <person name="Bills G."/>
            <person name="Bluhm B."/>
            <person name="Cannon C."/>
            <person name="Castanera R."/>
            <person name="Culley D."/>
            <person name="Daum C."/>
            <person name="Ezra D."/>
            <person name="Gonzalez J."/>
            <person name="Henrissat B."/>
            <person name="Kuo A."/>
            <person name="Liang C."/>
            <person name="Lipzen A."/>
            <person name="Lutzoni F."/>
            <person name="Magnuson J."/>
            <person name="Mondo S."/>
            <person name="Nolan M."/>
            <person name="Ohm R."/>
            <person name="Pangilinan J."/>
            <person name="Park H.-J."/>
            <person name="Ramirez L."/>
            <person name="Alfaro M."/>
            <person name="Sun H."/>
            <person name="Tritt A."/>
            <person name="Yoshinaga Y."/>
            <person name="Zwiers L.-H."/>
            <person name="Turgeon B."/>
            <person name="Goodwin S."/>
            <person name="Spatafora J."/>
            <person name="Crous P."/>
            <person name="Grigoriev I."/>
        </authorList>
    </citation>
    <scope>NUCLEOTIDE SEQUENCE</scope>
    <source>
        <strain evidence="3">CBS 119925</strain>
    </source>
</reference>
<proteinExistence type="predicted"/>
<evidence type="ECO:0000313" key="4">
    <source>
        <dbReference type="Proteomes" id="UP000799440"/>
    </source>
</evidence>
<feature type="compositionally biased region" description="Basic and acidic residues" evidence="2">
    <location>
        <begin position="168"/>
        <end position="179"/>
    </location>
</feature>
<keyword evidence="1" id="KW-0175">Coiled coil</keyword>
<feature type="compositionally biased region" description="Pro residues" evidence="2">
    <location>
        <begin position="196"/>
        <end position="205"/>
    </location>
</feature>
<dbReference type="PANTHER" id="PTHR40130:SF1">
    <property type="entry name" value="SPINDLE POLE BODY-ASSOCIATED PROTEIN CUT12 DOMAIN-CONTAINING PROTEIN"/>
    <property type="match status" value="1"/>
</dbReference>
<feature type="region of interest" description="Disordered" evidence="2">
    <location>
        <begin position="69"/>
        <end position="209"/>
    </location>
</feature>
<feature type="region of interest" description="Disordered" evidence="2">
    <location>
        <begin position="544"/>
        <end position="596"/>
    </location>
</feature>
<accession>A0A6A6VL73</accession>
<evidence type="ECO:0000313" key="3">
    <source>
        <dbReference type="EMBL" id="KAF2751362.1"/>
    </source>
</evidence>
<protein>
    <submittedName>
        <fullName evidence="3">Uncharacterized protein</fullName>
    </submittedName>
</protein>